<feature type="transmembrane region" description="Helical" evidence="1">
    <location>
        <begin position="33"/>
        <end position="57"/>
    </location>
</feature>
<dbReference type="Proteomes" id="UP000813824">
    <property type="component" value="Unassembled WGS sequence"/>
</dbReference>
<reference evidence="2" key="1">
    <citation type="journal article" date="2021" name="New Phytol.">
        <title>Evolutionary innovations through gain and loss of genes in the ectomycorrhizal Boletales.</title>
        <authorList>
            <person name="Wu G."/>
            <person name="Miyauchi S."/>
            <person name="Morin E."/>
            <person name="Kuo A."/>
            <person name="Drula E."/>
            <person name="Varga T."/>
            <person name="Kohler A."/>
            <person name="Feng B."/>
            <person name="Cao Y."/>
            <person name="Lipzen A."/>
            <person name="Daum C."/>
            <person name="Hundley H."/>
            <person name="Pangilinan J."/>
            <person name="Johnson J."/>
            <person name="Barry K."/>
            <person name="LaButti K."/>
            <person name="Ng V."/>
            <person name="Ahrendt S."/>
            <person name="Min B."/>
            <person name="Choi I.G."/>
            <person name="Park H."/>
            <person name="Plett J.M."/>
            <person name="Magnuson J."/>
            <person name="Spatafora J.W."/>
            <person name="Nagy L.G."/>
            <person name="Henrissat B."/>
            <person name="Grigoriev I.V."/>
            <person name="Yang Z.L."/>
            <person name="Xu J."/>
            <person name="Martin F.M."/>
        </authorList>
    </citation>
    <scope>NUCLEOTIDE SEQUENCE</scope>
    <source>
        <strain evidence="2">KKN 215</strain>
    </source>
</reference>
<dbReference type="EMBL" id="JAEVFJ010000010">
    <property type="protein sequence ID" value="KAH8102230.1"/>
    <property type="molecule type" value="Genomic_DNA"/>
</dbReference>
<keyword evidence="1" id="KW-0812">Transmembrane</keyword>
<evidence type="ECO:0000313" key="3">
    <source>
        <dbReference type="Proteomes" id="UP000813824"/>
    </source>
</evidence>
<comment type="caution">
    <text evidence="2">The sequence shown here is derived from an EMBL/GenBank/DDBJ whole genome shotgun (WGS) entry which is preliminary data.</text>
</comment>
<protein>
    <submittedName>
        <fullName evidence="2">Uncharacterized protein</fullName>
    </submittedName>
</protein>
<accession>A0A8K0UQQ6</accession>
<organism evidence="2 3">
    <name type="scientific">Cristinia sonorae</name>
    <dbReference type="NCBI Taxonomy" id="1940300"/>
    <lineage>
        <taxon>Eukaryota</taxon>
        <taxon>Fungi</taxon>
        <taxon>Dikarya</taxon>
        <taxon>Basidiomycota</taxon>
        <taxon>Agaricomycotina</taxon>
        <taxon>Agaricomycetes</taxon>
        <taxon>Agaricomycetidae</taxon>
        <taxon>Agaricales</taxon>
        <taxon>Pleurotineae</taxon>
        <taxon>Stephanosporaceae</taxon>
        <taxon>Cristinia</taxon>
    </lineage>
</organism>
<keyword evidence="1" id="KW-1133">Transmembrane helix</keyword>
<dbReference type="AlphaFoldDB" id="A0A8K0UQQ6"/>
<keyword evidence="1" id="KW-0472">Membrane</keyword>
<gene>
    <name evidence="2" type="ORF">BXZ70DRAFT_62042</name>
</gene>
<dbReference type="OrthoDB" id="10563044at2759"/>
<sequence length="388" mass="42194">MAPVMIGHLDTTMETSSTSVGQPYISPFDNKTVFLVALVGAILFVGVGVCILGVILFQKLHPEEEDVGATAASHLVGGTRGLSPRFALLLGKVRVALKLQTSLKEFDIESRVVFARPAAKSMMDEENEDLGTSIPEILVTPPSTPCLVFDDDTAISGEDSLSSLSASAGEWNSTEWLREKHPADDAQPLTRDDAIESIRDSDTFAVDLLFEEVESYLSNGPSVPLATILEESDESDLPLNPDTSESVPSIAELLEGLLAAYIETQLASQKDDFAPQLLEVPPLCHTQTERDVAAEESRYPRFVSTASTVRRSALKSPVKVHWKKFKRTVSNPNFVTGVALASKSNIASITEAAKGRTVLAKHARRDTPSVWPSEDESDKLKRFLTTHF</sequence>
<evidence type="ECO:0000313" key="2">
    <source>
        <dbReference type="EMBL" id="KAH8102230.1"/>
    </source>
</evidence>
<name>A0A8K0UQQ6_9AGAR</name>
<evidence type="ECO:0000256" key="1">
    <source>
        <dbReference type="SAM" id="Phobius"/>
    </source>
</evidence>
<keyword evidence="3" id="KW-1185">Reference proteome</keyword>
<proteinExistence type="predicted"/>